<evidence type="ECO:0000256" key="1">
    <source>
        <dbReference type="SAM" id="MobiDB-lite"/>
    </source>
</evidence>
<evidence type="ECO:0000313" key="3">
    <source>
        <dbReference type="Proteomes" id="UP000645462"/>
    </source>
</evidence>
<feature type="region of interest" description="Disordered" evidence="1">
    <location>
        <begin position="1"/>
        <end position="20"/>
    </location>
</feature>
<organism evidence="2 3">
    <name type="scientific">Marivita lacus</name>
    <dbReference type="NCBI Taxonomy" id="1323742"/>
    <lineage>
        <taxon>Bacteria</taxon>
        <taxon>Pseudomonadati</taxon>
        <taxon>Pseudomonadota</taxon>
        <taxon>Alphaproteobacteria</taxon>
        <taxon>Rhodobacterales</taxon>
        <taxon>Roseobacteraceae</taxon>
        <taxon>Marivita</taxon>
    </lineage>
</organism>
<sequence length="61" mass="6713">MTLKVTDGYQTDREPPAGNDLVGDQVILDVVSLEAFLDALKNATPRHDNNVIPIRTLPPTR</sequence>
<keyword evidence="3" id="KW-1185">Reference proteome</keyword>
<proteinExistence type="predicted"/>
<reference evidence="3" key="1">
    <citation type="journal article" date="2019" name="Int. J. Syst. Evol. Microbiol.">
        <title>The Global Catalogue of Microorganisms (GCM) 10K type strain sequencing project: providing services to taxonomists for standard genome sequencing and annotation.</title>
        <authorList>
            <consortium name="The Broad Institute Genomics Platform"/>
            <consortium name="The Broad Institute Genome Sequencing Center for Infectious Disease"/>
            <person name="Wu L."/>
            <person name="Ma J."/>
        </authorList>
    </citation>
    <scope>NUCLEOTIDE SEQUENCE [LARGE SCALE GENOMIC DNA]</scope>
    <source>
        <strain evidence="3">CGMCC 1.12478</strain>
    </source>
</reference>
<protein>
    <submittedName>
        <fullName evidence="2">Uncharacterized protein</fullName>
    </submittedName>
</protein>
<dbReference type="Proteomes" id="UP000645462">
    <property type="component" value="Unassembled WGS sequence"/>
</dbReference>
<dbReference type="EMBL" id="BMFC01000012">
    <property type="protein sequence ID" value="GGC16517.1"/>
    <property type="molecule type" value="Genomic_DNA"/>
</dbReference>
<gene>
    <name evidence="2" type="ORF">GCM10011363_36140</name>
</gene>
<comment type="caution">
    <text evidence="2">The sequence shown here is derived from an EMBL/GenBank/DDBJ whole genome shotgun (WGS) entry which is preliminary data.</text>
</comment>
<name>A0ABQ1L345_9RHOB</name>
<evidence type="ECO:0000313" key="2">
    <source>
        <dbReference type="EMBL" id="GGC16517.1"/>
    </source>
</evidence>
<accession>A0ABQ1L345</accession>